<reference evidence="2" key="1">
    <citation type="journal article" date="2023" name="Insect Mol. Biol.">
        <title>Genome sequencing provides insights into the evolution of gene families encoding plant cell wall-degrading enzymes in longhorned beetles.</title>
        <authorList>
            <person name="Shin N.R."/>
            <person name="Okamura Y."/>
            <person name="Kirsch R."/>
            <person name="Pauchet Y."/>
        </authorList>
    </citation>
    <scope>NUCLEOTIDE SEQUENCE</scope>
    <source>
        <strain evidence="2">MMC_N1</strain>
    </source>
</reference>
<feature type="region of interest" description="Disordered" evidence="1">
    <location>
        <begin position="61"/>
        <end position="89"/>
    </location>
</feature>
<keyword evidence="3" id="KW-1185">Reference proteome</keyword>
<protein>
    <recommendedName>
        <fullName evidence="4">Regulatory protein zeste</fullName>
    </recommendedName>
</protein>
<evidence type="ECO:0000256" key="1">
    <source>
        <dbReference type="SAM" id="MobiDB-lite"/>
    </source>
</evidence>
<comment type="caution">
    <text evidence="2">The sequence shown here is derived from an EMBL/GenBank/DDBJ whole genome shotgun (WGS) entry which is preliminary data.</text>
</comment>
<dbReference type="Proteomes" id="UP001162164">
    <property type="component" value="Unassembled WGS sequence"/>
</dbReference>
<feature type="compositionally biased region" description="Basic and acidic residues" evidence="1">
    <location>
        <begin position="387"/>
        <end position="396"/>
    </location>
</feature>
<gene>
    <name evidence="2" type="ORF">NQ317_013500</name>
</gene>
<sequence>MKKEALTSTETTGPADQINKLVQEYLRNPSTVVDVSKVKVEKEEVKQCEVICLDDDDKVKNKTEENAIKSKKRGRPPRSGTSKIAKPAKGTIKATVKTKGKLQKPRRRKGMVRKTTTLRDKWSQENKVDLVRRMRKEYDALLKSNELVNGYSPWRRVIQNIHKKYYSTYKLEKLLTVWCQMKLSATIHEKNGCDIVDDEVWDMLQIQNAVHKSVANKNSNGATANKVNLREKSKAAVSEKDGDELNQQTFDLQTRKTYPGTRKIPDVPVPPKPVESQKHIWTNEEKLQLLEEGCRQGGRESLRSPNTTVMAMWSQMRRNASINESEGRMSITDQKILRLQRLYNRVRKGYSPPTKKQEKVQDVKWEAKTLKEERIPKVTLVKKQQTSKKDEDNSKETDEECTNIKRLKTSHQEKLDIFEAIKKCGPKVFKKDNLMKREYWSQVLNEVNAKGHKWSSGKLRNNWQYMLNKAKQAWAGQREPGDIDKLIIDFMTEVIQSKAKTDLGESTNTEHRDETDDKFDEVSERMSEPISNGDPVSNNTEDVKNTLPDYDYVSLEDIEKGLVENDETTNTVQIKKELVEVKQENEFPFKIESYTSEEVVEILDSDDDQKL</sequence>
<organism evidence="2 3">
    <name type="scientific">Molorchus minor</name>
    <dbReference type="NCBI Taxonomy" id="1323400"/>
    <lineage>
        <taxon>Eukaryota</taxon>
        <taxon>Metazoa</taxon>
        <taxon>Ecdysozoa</taxon>
        <taxon>Arthropoda</taxon>
        <taxon>Hexapoda</taxon>
        <taxon>Insecta</taxon>
        <taxon>Pterygota</taxon>
        <taxon>Neoptera</taxon>
        <taxon>Endopterygota</taxon>
        <taxon>Coleoptera</taxon>
        <taxon>Polyphaga</taxon>
        <taxon>Cucujiformia</taxon>
        <taxon>Chrysomeloidea</taxon>
        <taxon>Cerambycidae</taxon>
        <taxon>Lamiinae</taxon>
        <taxon>Monochamini</taxon>
        <taxon>Molorchus</taxon>
    </lineage>
</organism>
<evidence type="ECO:0008006" key="4">
    <source>
        <dbReference type="Google" id="ProtNLM"/>
    </source>
</evidence>
<dbReference type="EMBL" id="JAPWTJ010000139">
    <property type="protein sequence ID" value="KAJ8982198.1"/>
    <property type="molecule type" value="Genomic_DNA"/>
</dbReference>
<evidence type="ECO:0000313" key="3">
    <source>
        <dbReference type="Proteomes" id="UP001162164"/>
    </source>
</evidence>
<proteinExistence type="predicted"/>
<evidence type="ECO:0000313" key="2">
    <source>
        <dbReference type="EMBL" id="KAJ8982198.1"/>
    </source>
</evidence>
<feature type="region of interest" description="Disordered" evidence="1">
    <location>
        <begin position="381"/>
        <end position="401"/>
    </location>
</feature>
<name>A0ABQ9JVX0_9CUCU</name>
<accession>A0ABQ9JVX0</accession>